<dbReference type="STRING" id="404380.Gbem_3452"/>
<proteinExistence type="predicted"/>
<accession>B5EBF3</accession>
<gene>
    <name evidence="1" type="ordered locus">Gbem_3452</name>
</gene>
<reference evidence="1 2" key="2">
    <citation type="journal article" date="2010" name="BMC Genomics">
        <title>The genome of Geobacter bemidjiensis, exemplar for the subsurface clade of Geobacter species that predominate in Fe(III)-reducing subsurface environments.</title>
        <authorList>
            <person name="Aklujkar M."/>
            <person name="Young N.D."/>
            <person name="Holmes D."/>
            <person name="Chavan M."/>
            <person name="Risso C."/>
            <person name="Kiss H.E."/>
            <person name="Han C.S."/>
            <person name="Land M.L."/>
            <person name="Lovley D.R."/>
        </authorList>
    </citation>
    <scope>NUCLEOTIDE SEQUENCE [LARGE SCALE GENOMIC DNA]</scope>
    <source>
        <strain evidence="2">ATCC BAA-1014 / DSM 16622 / JCM 12645 / Bem</strain>
    </source>
</reference>
<dbReference type="eggNOG" id="COG3005">
    <property type="taxonomic scope" value="Bacteria"/>
</dbReference>
<organism evidence="1 2">
    <name type="scientific">Citrifermentans bemidjiense (strain ATCC BAA-1014 / DSM 16622 / JCM 12645 / Bem)</name>
    <name type="common">Geobacter bemidjiensis</name>
    <dbReference type="NCBI Taxonomy" id="404380"/>
    <lineage>
        <taxon>Bacteria</taxon>
        <taxon>Pseudomonadati</taxon>
        <taxon>Thermodesulfobacteriota</taxon>
        <taxon>Desulfuromonadia</taxon>
        <taxon>Geobacterales</taxon>
        <taxon>Geobacteraceae</taxon>
        <taxon>Citrifermentans</taxon>
    </lineage>
</organism>
<sequence length="94" mass="10256">MRHSLWAHPVAALAPFVLRAILLPDAARAEFSCSSCHKGLVRGSVGQDSLISSKAYGFGSWEIPIKFEATETGRGCSVGCHRTLRYDRVKPVVQ</sequence>
<reference evidence="1 2" key="1">
    <citation type="submission" date="2008-07" db="EMBL/GenBank/DDBJ databases">
        <title>Complete sequence of Geobacter bemidjiensis BEM.</title>
        <authorList>
            <consortium name="US DOE Joint Genome Institute"/>
            <person name="Lucas S."/>
            <person name="Copeland A."/>
            <person name="Lapidus A."/>
            <person name="Glavina del Rio T."/>
            <person name="Dalin E."/>
            <person name="Tice H."/>
            <person name="Bruce D."/>
            <person name="Goodwin L."/>
            <person name="Pitluck S."/>
            <person name="Kiss H."/>
            <person name="Brettin T."/>
            <person name="Detter J.C."/>
            <person name="Han C."/>
            <person name="Kuske C.R."/>
            <person name="Schmutz J."/>
            <person name="Larimer F."/>
            <person name="Land M."/>
            <person name="Hauser L."/>
            <person name="Kyrpides N."/>
            <person name="Lykidis A."/>
            <person name="Lovley D."/>
            <person name="Richardson P."/>
        </authorList>
    </citation>
    <scope>NUCLEOTIDE SEQUENCE [LARGE SCALE GENOMIC DNA]</scope>
    <source>
        <strain evidence="2">ATCC BAA-1014 / DSM 16622 / JCM 12645 / Bem</strain>
    </source>
</reference>
<evidence type="ECO:0000313" key="1">
    <source>
        <dbReference type="EMBL" id="ACH40445.1"/>
    </source>
</evidence>
<dbReference type="KEGG" id="gbm:Gbem_3452"/>
<name>B5EBF3_CITBB</name>
<dbReference type="HOGENOM" id="CLU_2382019_0_0_7"/>
<evidence type="ECO:0000313" key="2">
    <source>
        <dbReference type="Proteomes" id="UP000008825"/>
    </source>
</evidence>
<dbReference type="AlphaFoldDB" id="B5EBF3"/>
<keyword evidence="2" id="KW-1185">Reference proteome</keyword>
<dbReference type="EMBL" id="CP001124">
    <property type="protein sequence ID" value="ACH40445.1"/>
    <property type="molecule type" value="Genomic_DNA"/>
</dbReference>
<dbReference type="Proteomes" id="UP000008825">
    <property type="component" value="Chromosome"/>
</dbReference>
<protein>
    <submittedName>
        <fullName evidence="1">Cytochrome c</fullName>
    </submittedName>
</protein>